<name>A0A9Q0EQ66_9TELE</name>
<comment type="caution">
    <text evidence="1">The sequence shown here is derived from an EMBL/GenBank/DDBJ whole genome shotgun (WGS) entry which is preliminary data.</text>
</comment>
<gene>
    <name evidence="1" type="ORF">NHX12_024193</name>
</gene>
<dbReference type="AlphaFoldDB" id="A0A9Q0EQ66"/>
<organism evidence="1 2">
    <name type="scientific">Muraenolepis orangiensis</name>
    <name type="common">Patagonian moray cod</name>
    <dbReference type="NCBI Taxonomy" id="630683"/>
    <lineage>
        <taxon>Eukaryota</taxon>
        <taxon>Metazoa</taxon>
        <taxon>Chordata</taxon>
        <taxon>Craniata</taxon>
        <taxon>Vertebrata</taxon>
        <taxon>Euteleostomi</taxon>
        <taxon>Actinopterygii</taxon>
        <taxon>Neopterygii</taxon>
        <taxon>Teleostei</taxon>
        <taxon>Neoteleostei</taxon>
        <taxon>Acanthomorphata</taxon>
        <taxon>Zeiogadaria</taxon>
        <taxon>Gadariae</taxon>
        <taxon>Gadiformes</taxon>
        <taxon>Muraenolepidoidei</taxon>
        <taxon>Muraenolepididae</taxon>
        <taxon>Muraenolepis</taxon>
    </lineage>
</organism>
<sequence length="59" mass="6411">MGMVEVTGLTCFYSPLVDSPCPAWHQAKKVRCICCMGRMAEDVKCHMTSSIKGAVEVAC</sequence>
<proteinExistence type="predicted"/>
<protein>
    <submittedName>
        <fullName evidence="1">Uncharacterized protein</fullName>
    </submittedName>
</protein>
<accession>A0A9Q0EQ66</accession>
<dbReference type="Proteomes" id="UP001148018">
    <property type="component" value="Unassembled WGS sequence"/>
</dbReference>
<feature type="non-terminal residue" evidence="1">
    <location>
        <position position="1"/>
    </location>
</feature>
<dbReference type="OrthoDB" id="8936120at2759"/>
<reference evidence="1" key="1">
    <citation type="submission" date="2022-07" db="EMBL/GenBank/DDBJ databases">
        <title>Chromosome-level genome of Muraenolepis orangiensis.</title>
        <authorList>
            <person name="Kim J."/>
        </authorList>
    </citation>
    <scope>NUCLEOTIDE SEQUENCE</scope>
    <source>
        <strain evidence="1">KU_S4_2022</strain>
        <tissue evidence="1">Muscle</tissue>
    </source>
</reference>
<keyword evidence="2" id="KW-1185">Reference proteome</keyword>
<evidence type="ECO:0000313" key="2">
    <source>
        <dbReference type="Proteomes" id="UP001148018"/>
    </source>
</evidence>
<dbReference type="EMBL" id="JANIIK010000039">
    <property type="protein sequence ID" value="KAJ3609680.1"/>
    <property type="molecule type" value="Genomic_DNA"/>
</dbReference>
<evidence type="ECO:0000313" key="1">
    <source>
        <dbReference type="EMBL" id="KAJ3609680.1"/>
    </source>
</evidence>